<dbReference type="InterPro" id="IPR010285">
    <property type="entry name" value="DNA_helicase_pif1-like_DEAD"/>
</dbReference>
<keyword evidence="1 3" id="KW-0347">Helicase</keyword>
<evidence type="ECO:0000313" key="3">
    <source>
        <dbReference type="EMBL" id="ODM87855.1"/>
    </source>
</evidence>
<keyword evidence="1" id="KW-0067">ATP-binding</keyword>
<dbReference type="SUPFAM" id="SSF52540">
    <property type="entry name" value="P-loop containing nucleoside triphosphate hydrolases"/>
    <property type="match status" value="1"/>
</dbReference>
<comment type="caution">
    <text evidence="3">The sequence shown here is derived from an EMBL/GenBank/DDBJ whole genome shotgun (WGS) entry which is preliminary data.</text>
</comment>
<dbReference type="GO" id="GO:0016887">
    <property type="term" value="F:ATP hydrolysis activity"/>
    <property type="evidence" value="ECO:0007669"/>
    <property type="project" value="RHEA"/>
</dbReference>
<dbReference type="STRING" id="48709.A0A1D2M4E9"/>
<keyword evidence="1" id="KW-0227">DNA damage</keyword>
<keyword evidence="1" id="KW-0234">DNA repair</keyword>
<evidence type="ECO:0000313" key="4">
    <source>
        <dbReference type="Proteomes" id="UP000094527"/>
    </source>
</evidence>
<keyword evidence="1" id="KW-0233">DNA recombination</keyword>
<dbReference type="Gene3D" id="3.40.50.300">
    <property type="entry name" value="P-loop containing nucleotide triphosphate hydrolases"/>
    <property type="match status" value="1"/>
</dbReference>
<dbReference type="PANTHER" id="PTHR47642">
    <property type="entry name" value="ATP-DEPENDENT DNA HELICASE"/>
    <property type="match status" value="1"/>
</dbReference>
<dbReference type="InterPro" id="IPR051055">
    <property type="entry name" value="PIF1_helicase"/>
</dbReference>
<gene>
    <name evidence="3" type="ORF">Ocin01_18827</name>
</gene>
<reference evidence="3 4" key="1">
    <citation type="journal article" date="2016" name="Genome Biol. Evol.">
        <title>Gene Family Evolution Reflects Adaptation to Soil Environmental Stressors in the Genome of the Collembolan Orchesella cincta.</title>
        <authorList>
            <person name="Faddeeva-Vakhrusheva A."/>
            <person name="Derks M.F."/>
            <person name="Anvar S.Y."/>
            <person name="Agamennone V."/>
            <person name="Suring W."/>
            <person name="Smit S."/>
            <person name="van Straalen N.M."/>
            <person name="Roelofs D."/>
        </authorList>
    </citation>
    <scope>NUCLEOTIDE SEQUENCE [LARGE SCALE GENOMIC DNA]</scope>
    <source>
        <tissue evidence="3">Mixed pool</tissue>
    </source>
</reference>
<proteinExistence type="inferred from homology"/>
<protein>
    <recommendedName>
        <fullName evidence="1">ATP-dependent DNA helicase</fullName>
        <ecNumber evidence="1">5.6.2.3</ecNumber>
    </recommendedName>
</protein>
<keyword evidence="4" id="KW-1185">Reference proteome</keyword>
<dbReference type="GO" id="GO:0043139">
    <property type="term" value="F:5'-3' DNA helicase activity"/>
    <property type="evidence" value="ECO:0007669"/>
    <property type="project" value="UniProtKB-EC"/>
</dbReference>
<feature type="domain" description="DNA helicase Pif1-like DEAD-box helicase" evidence="2">
    <location>
        <begin position="2"/>
        <end position="146"/>
    </location>
</feature>
<dbReference type="OMA" id="NAHAFCK"/>
<comment type="cofactor">
    <cofactor evidence="1">
        <name>Mg(2+)</name>
        <dbReference type="ChEBI" id="CHEBI:18420"/>
    </cofactor>
</comment>
<dbReference type="InterPro" id="IPR027417">
    <property type="entry name" value="P-loop_NTPase"/>
</dbReference>
<dbReference type="PANTHER" id="PTHR47642:SF8">
    <property type="entry name" value="ATP-DEPENDENT DNA HELICASE"/>
    <property type="match status" value="1"/>
</dbReference>
<dbReference type="GO" id="GO:0006310">
    <property type="term" value="P:DNA recombination"/>
    <property type="evidence" value="ECO:0007669"/>
    <property type="project" value="UniProtKB-KW"/>
</dbReference>
<dbReference type="Pfam" id="PF05970">
    <property type="entry name" value="PIF1"/>
    <property type="match status" value="1"/>
</dbReference>
<dbReference type="OrthoDB" id="10071389at2759"/>
<dbReference type="GO" id="GO:0000723">
    <property type="term" value="P:telomere maintenance"/>
    <property type="evidence" value="ECO:0007669"/>
    <property type="project" value="InterPro"/>
</dbReference>
<dbReference type="GO" id="GO:0005524">
    <property type="term" value="F:ATP binding"/>
    <property type="evidence" value="ECO:0007669"/>
    <property type="project" value="UniProtKB-KW"/>
</dbReference>
<dbReference type="GO" id="GO:0006281">
    <property type="term" value="P:DNA repair"/>
    <property type="evidence" value="ECO:0007669"/>
    <property type="project" value="UniProtKB-KW"/>
</dbReference>
<dbReference type="AlphaFoldDB" id="A0A1D2M4E9"/>
<sequence length="209" mass="23747">MTLHNVFRLPPMQYSGPLAALEEGLANTLRVRYRETDLFIIDEISMCGATMFQRIDARLRQLFDRSKPFGGKSILVVGHLRQLPPVGEKIIFKCPDLARQESARSQLVGRNPLWQLFQYYELTEIMRQRNAHAFCKALNNMSEGVMDAQDIQLIKSREVAKSDAPTDAVWLFVTNKECEEFNKSLHLSLGTESIVSTAVDTVTGTYILH</sequence>
<comment type="catalytic activity">
    <reaction evidence="1">
        <text>ATP + H2O = ADP + phosphate + H(+)</text>
        <dbReference type="Rhea" id="RHEA:13065"/>
        <dbReference type="ChEBI" id="CHEBI:15377"/>
        <dbReference type="ChEBI" id="CHEBI:15378"/>
        <dbReference type="ChEBI" id="CHEBI:30616"/>
        <dbReference type="ChEBI" id="CHEBI:43474"/>
        <dbReference type="ChEBI" id="CHEBI:456216"/>
        <dbReference type="EC" id="5.6.2.3"/>
    </reaction>
</comment>
<evidence type="ECO:0000256" key="1">
    <source>
        <dbReference type="RuleBase" id="RU363044"/>
    </source>
</evidence>
<comment type="similarity">
    <text evidence="1">Belongs to the helicase family.</text>
</comment>
<dbReference type="Proteomes" id="UP000094527">
    <property type="component" value="Unassembled WGS sequence"/>
</dbReference>
<dbReference type="EC" id="5.6.2.3" evidence="1"/>
<keyword evidence="1" id="KW-0547">Nucleotide-binding</keyword>
<organism evidence="3 4">
    <name type="scientific">Orchesella cincta</name>
    <name type="common">Springtail</name>
    <name type="synonym">Podura cincta</name>
    <dbReference type="NCBI Taxonomy" id="48709"/>
    <lineage>
        <taxon>Eukaryota</taxon>
        <taxon>Metazoa</taxon>
        <taxon>Ecdysozoa</taxon>
        <taxon>Arthropoda</taxon>
        <taxon>Hexapoda</taxon>
        <taxon>Collembola</taxon>
        <taxon>Entomobryomorpha</taxon>
        <taxon>Entomobryoidea</taxon>
        <taxon>Orchesellidae</taxon>
        <taxon>Orchesellinae</taxon>
        <taxon>Orchesella</taxon>
    </lineage>
</organism>
<name>A0A1D2M4E9_ORCCI</name>
<evidence type="ECO:0000259" key="2">
    <source>
        <dbReference type="Pfam" id="PF05970"/>
    </source>
</evidence>
<keyword evidence="1" id="KW-0378">Hydrolase</keyword>
<dbReference type="EMBL" id="LJIJ01004537">
    <property type="protein sequence ID" value="ODM87855.1"/>
    <property type="molecule type" value="Genomic_DNA"/>
</dbReference>
<accession>A0A1D2M4E9</accession>